<evidence type="ECO:0000313" key="2">
    <source>
        <dbReference type="Proteomes" id="UP000799754"/>
    </source>
</evidence>
<accession>A0ACB6RQT6</accession>
<dbReference type="Proteomes" id="UP000799754">
    <property type="component" value="Unassembled WGS sequence"/>
</dbReference>
<reference evidence="1" key="1">
    <citation type="journal article" date="2020" name="Stud. Mycol.">
        <title>101 Dothideomycetes genomes: a test case for predicting lifestyles and emergence of pathogens.</title>
        <authorList>
            <person name="Haridas S."/>
            <person name="Albert R."/>
            <person name="Binder M."/>
            <person name="Bloem J."/>
            <person name="Labutti K."/>
            <person name="Salamov A."/>
            <person name="Andreopoulos B."/>
            <person name="Baker S."/>
            <person name="Barry K."/>
            <person name="Bills G."/>
            <person name="Bluhm B."/>
            <person name="Cannon C."/>
            <person name="Castanera R."/>
            <person name="Culley D."/>
            <person name="Daum C."/>
            <person name="Ezra D."/>
            <person name="Gonzalez J."/>
            <person name="Henrissat B."/>
            <person name="Kuo A."/>
            <person name="Liang C."/>
            <person name="Lipzen A."/>
            <person name="Lutzoni F."/>
            <person name="Magnuson J."/>
            <person name="Mondo S."/>
            <person name="Nolan M."/>
            <person name="Ohm R."/>
            <person name="Pangilinan J."/>
            <person name="Park H.-J."/>
            <person name="Ramirez L."/>
            <person name="Alfaro M."/>
            <person name="Sun H."/>
            <person name="Tritt A."/>
            <person name="Yoshinaga Y."/>
            <person name="Zwiers L.-H."/>
            <person name="Turgeon B."/>
            <person name="Goodwin S."/>
            <person name="Spatafora J."/>
            <person name="Crous P."/>
            <person name="Grigoriev I."/>
        </authorList>
    </citation>
    <scope>NUCLEOTIDE SEQUENCE</scope>
    <source>
        <strain evidence="1">CBS 525.71</strain>
    </source>
</reference>
<feature type="non-terminal residue" evidence="1">
    <location>
        <position position="55"/>
    </location>
</feature>
<evidence type="ECO:0000313" key="1">
    <source>
        <dbReference type="EMBL" id="KAF2624256.1"/>
    </source>
</evidence>
<sequence>MAQIAYNNKLSEATGTMPFFANHGRHPNLFTRSLDSNIQTESAISSVEALKKVHQ</sequence>
<keyword evidence="2" id="KW-1185">Reference proteome</keyword>
<proteinExistence type="predicted"/>
<gene>
    <name evidence="1" type="ORF">BU25DRAFT_348612</name>
</gene>
<protein>
    <submittedName>
        <fullName evidence="1">Uncharacterized protein</fullName>
    </submittedName>
</protein>
<organism evidence="1 2">
    <name type="scientific">Macroventuria anomochaeta</name>
    <dbReference type="NCBI Taxonomy" id="301207"/>
    <lineage>
        <taxon>Eukaryota</taxon>
        <taxon>Fungi</taxon>
        <taxon>Dikarya</taxon>
        <taxon>Ascomycota</taxon>
        <taxon>Pezizomycotina</taxon>
        <taxon>Dothideomycetes</taxon>
        <taxon>Pleosporomycetidae</taxon>
        <taxon>Pleosporales</taxon>
        <taxon>Pleosporineae</taxon>
        <taxon>Didymellaceae</taxon>
        <taxon>Macroventuria</taxon>
    </lineage>
</organism>
<comment type="caution">
    <text evidence="1">The sequence shown here is derived from an EMBL/GenBank/DDBJ whole genome shotgun (WGS) entry which is preliminary data.</text>
</comment>
<name>A0ACB6RQT6_9PLEO</name>
<dbReference type="EMBL" id="MU006732">
    <property type="protein sequence ID" value="KAF2624256.1"/>
    <property type="molecule type" value="Genomic_DNA"/>
</dbReference>